<dbReference type="SUPFAM" id="SSF52540">
    <property type="entry name" value="P-loop containing nucleoside triphosphate hydrolases"/>
    <property type="match status" value="1"/>
</dbReference>
<feature type="domain" description="HTH luxR-type" evidence="2">
    <location>
        <begin position="709"/>
        <end position="774"/>
    </location>
</feature>
<dbReference type="InterPro" id="IPR058852">
    <property type="entry name" value="HTH_77"/>
</dbReference>
<dbReference type="Pfam" id="PF25872">
    <property type="entry name" value="HTH_77"/>
    <property type="match status" value="1"/>
</dbReference>
<gene>
    <name evidence="3" type="ORF">GTS_29300</name>
</gene>
<dbReference type="SUPFAM" id="SSF46894">
    <property type="entry name" value="C-terminal effector domain of the bipartite response regulators"/>
    <property type="match status" value="1"/>
</dbReference>
<dbReference type="PANTHER" id="PTHR47691:SF3">
    <property type="entry name" value="HTH-TYPE TRANSCRIPTIONAL REGULATOR RV0890C-RELATED"/>
    <property type="match status" value="1"/>
</dbReference>
<dbReference type="PRINTS" id="PR00364">
    <property type="entry name" value="DISEASERSIST"/>
</dbReference>
<protein>
    <submittedName>
        <fullName evidence="3">LuxR family transcriptional regulator</fullName>
    </submittedName>
</protein>
<evidence type="ECO:0000313" key="4">
    <source>
        <dbReference type="Proteomes" id="UP000298860"/>
    </source>
</evidence>
<dbReference type="Proteomes" id="UP000298860">
    <property type="component" value="Unassembled WGS sequence"/>
</dbReference>
<dbReference type="InterPro" id="IPR036388">
    <property type="entry name" value="WH-like_DNA-bd_sf"/>
</dbReference>
<evidence type="ECO:0000256" key="1">
    <source>
        <dbReference type="SAM" id="MobiDB-lite"/>
    </source>
</evidence>
<dbReference type="EMBL" id="BJFL01000013">
    <property type="protein sequence ID" value="GDY31297.1"/>
    <property type="molecule type" value="Genomic_DNA"/>
</dbReference>
<dbReference type="PRINTS" id="PR00038">
    <property type="entry name" value="HTHLUXR"/>
</dbReference>
<dbReference type="InterPro" id="IPR000792">
    <property type="entry name" value="Tscrpt_reg_LuxR_C"/>
</dbReference>
<name>A0A4D4JBJ5_9PSEU</name>
<dbReference type="SUPFAM" id="SSF48452">
    <property type="entry name" value="TPR-like"/>
    <property type="match status" value="1"/>
</dbReference>
<dbReference type="InterPro" id="IPR016032">
    <property type="entry name" value="Sig_transdc_resp-reg_C-effctor"/>
</dbReference>
<dbReference type="CDD" id="cd06170">
    <property type="entry name" value="LuxR_C_like"/>
    <property type="match status" value="1"/>
</dbReference>
<dbReference type="GO" id="GO:0003677">
    <property type="term" value="F:DNA binding"/>
    <property type="evidence" value="ECO:0007669"/>
    <property type="project" value="InterPro"/>
</dbReference>
<dbReference type="Gene3D" id="1.25.40.10">
    <property type="entry name" value="Tetratricopeptide repeat domain"/>
    <property type="match status" value="1"/>
</dbReference>
<comment type="caution">
    <text evidence="3">The sequence shown here is derived from an EMBL/GenBank/DDBJ whole genome shotgun (WGS) entry which is preliminary data.</text>
</comment>
<evidence type="ECO:0000259" key="2">
    <source>
        <dbReference type="PROSITE" id="PS50043"/>
    </source>
</evidence>
<dbReference type="AlphaFoldDB" id="A0A4D4JBJ5"/>
<organism evidence="3 4">
    <name type="scientific">Gandjariella thermophila</name>
    <dbReference type="NCBI Taxonomy" id="1931992"/>
    <lineage>
        <taxon>Bacteria</taxon>
        <taxon>Bacillati</taxon>
        <taxon>Actinomycetota</taxon>
        <taxon>Actinomycetes</taxon>
        <taxon>Pseudonocardiales</taxon>
        <taxon>Pseudonocardiaceae</taxon>
        <taxon>Gandjariella</taxon>
    </lineage>
</organism>
<dbReference type="InterPro" id="IPR011990">
    <property type="entry name" value="TPR-like_helical_dom_sf"/>
</dbReference>
<dbReference type="PANTHER" id="PTHR47691">
    <property type="entry name" value="REGULATOR-RELATED"/>
    <property type="match status" value="1"/>
</dbReference>
<dbReference type="GO" id="GO:0006355">
    <property type="term" value="P:regulation of DNA-templated transcription"/>
    <property type="evidence" value="ECO:0007669"/>
    <property type="project" value="InterPro"/>
</dbReference>
<sequence length="781" mass="86315">MTAALRTGTPRRVGNLPFDTTSFFGRRREIGQIRRLLSNYRVVTITGPGGVGKTRLAVRTAGDTGRAFRNNVWFVELGELRDPSLLGTTVAETLGLYDHTKRSPIDTVIDHVADSPTLLLLDNCEHLVDEVAAFVDRLIRNCPGLTVMATSRQSLGLVGESTFAVAPLQVPDPDHVRSPDAVMQYDSVLLFAERAAAVWPHFSVTEQNYRAVARLCHDLDGMPLAIELAAARLRALSLDQIVERLRERFRLLSGGARGAPTRQRTLRALIDWSYELCSERERHVWARAAVFSGSFDLAAAEYVAGGGLDPADVYSTVDSLLDKSILMREEHGATVRYRMLETIREYGEDMLAEAGELTAVRRRHRDWYGRLAARFEAEWIGPHQVDWVRRLQREHPNLRVALEFCAQEPGEAVAGLRLAARLDDYWAVRGLYTELRHWLDRTLRVATEPTPERVAGLRMNAWYATLQGDIPAARRLLADAVMLNGALGVEAERAYLIQATALGALFSGDRDTAVTLFGEALAAFRAARDMRGELISLMLLGATVGLHGDPEKGLALLHECIGKATALGEVGWRSWALWEVTQIEVPYGSLDDADSAAREALELHQRLGMKLAMAFALDTLAWIAERRDQHTRAAELFGAASTLWDAVGASPENYMGFETQHRRQWDRARKALGDAAFDAAFQHGRQLPTDAAVNLALGRRPVEAAAPPPSPRKAPLTRREGEIAELVAEGMTNRDIAERLVISPRTADTHVEHILTKLGFTSRAQIASWVAAQKGRPPGTT</sequence>
<dbReference type="Pfam" id="PF00196">
    <property type="entry name" value="GerE"/>
    <property type="match status" value="1"/>
</dbReference>
<dbReference type="InterPro" id="IPR027417">
    <property type="entry name" value="P-loop_NTPase"/>
</dbReference>
<feature type="region of interest" description="Disordered" evidence="1">
    <location>
        <begin position="700"/>
        <end position="720"/>
    </location>
</feature>
<dbReference type="Gene3D" id="3.40.50.300">
    <property type="entry name" value="P-loop containing nucleotide triphosphate hydrolases"/>
    <property type="match status" value="1"/>
</dbReference>
<proteinExistence type="predicted"/>
<dbReference type="RefSeq" id="WP_137814380.1">
    <property type="nucleotide sequence ID" value="NZ_BJFL01000013.1"/>
</dbReference>
<keyword evidence="4" id="KW-1185">Reference proteome</keyword>
<dbReference type="Gene3D" id="1.10.10.10">
    <property type="entry name" value="Winged helix-like DNA-binding domain superfamily/Winged helix DNA-binding domain"/>
    <property type="match status" value="1"/>
</dbReference>
<dbReference type="SMART" id="SM00421">
    <property type="entry name" value="HTH_LUXR"/>
    <property type="match status" value="1"/>
</dbReference>
<accession>A0A4D4JBJ5</accession>
<evidence type="ECO:0000313" key="3">
    <source>
        <dbReference type="EMBL" id="GDY31297.1"/>
    </source>
</evidence>
<dbReference type="PROSITE" id="PS50043">
    <property type="entry name" value="HTH_LUXR_2"/>
    <property type="match status" value="1"/>
</dbReference>
<dbReference type="OrthoDB" id="9812579at2"/>
<reference evidence="4" key="1">
    <citation type="submission" date="2019-04" db="EMBL/GenBank/DDBJ databases">
        <title>Draft genome sequence of Pseudonocardiaceae bacterium SL3-2-4.</title>
        <authorList>
            <person name="Ningsih F."/>
            <person name="Yokota A."/>
            <person name="Sakai Y."/>
            <person name="Nanatani K."/>
            <person name="Yabe S."/>
            <person name="Oetari A."/>
            <person name="Sjamsuridzal W."/>
        </authorList>
    </citation>
    <scope>NUCLEOTIDE SEQUENCE [LARGE SCALE GENOMIC DNA]</scope>
    <source>
        <strain evidence="4">SL3-2-4</strain>
    </source>
</reference>